<dbReference type="AlphaFoldDB" id="A0A448XPR5"/>
<proteinExistence type="predicted"/>
<dbReference type="Proteomes" id="UP000784294">
    <property type="component" value="Unassembled WGS sequence"/>
</dbReference>
<evidence type="ECO:0000313" key="1">
    <source>
        <dbReference type="EMBL" id="VEL41935.1"/>
    </source>
</evidence>
<organism evidence="1 2">
    <name type="scientific">Protopolystoma xenopodis</name>
    <dbReference type="NCBI Taxonomy" id="117903"/>
    <lineage>
        <taxon>Eukaryota</taxon>
        <taxon>Metazoa</taxon>
        <taxon>Spiralia</taxon>
        <taxon>Lophotrochozoa</taxon>
        <taxon>Platyhelminthes</taxon>
        <taxon>Monogenea</taxon>
        <taxon>Polyopisthocotylea</taxon>
        <taxon>Polystomatidea</taxon>
        <taxon>Polystomatidae</taxon>
        <taxon>Protopolystoma</taxon>
    </lineage>
</organism>
<comment type="caution">
    <text evidence="1">The sequence shown here is derived from an EMBL/GenBank/DDBJ whole genome shotgun (WGS) entry which is preliminary data.</text>
</comment>
<sequence length="165" mass="16474">MAIRPCAPSRINIHDANSAQKQNWDGTSQTKVASSAACTLSSDNIGIAIEPGSDSRIATSLPAGTPVTLISPGGTLRAKVIGASAGESINPTAILHTVPSLLAASTAPASQPVSLSSAAAATSLIDPIDHAVSSVELASAPTIESAAVEFQRVSITGDDTLGYVS</sequence>
<accession>A0A448XPR5</accession>
<evidence type="ECO:0000313" key="2">
    <source>
        <dbReference type="Proteomes" id="UP000784294"/>
    </source>
</evidence>
<dbReference type="EMBL" id="CAAALY010271764">
    <property type="protein sequence ID" value="VEL41935.1"/>
    <property type="molecule type" value="Genomic_DNA"/>
</dbReference>
<protein>
    <submittedName>
        <fullName evidence="1">Uncharacterized protein</fullName>
    </submittedName>
</protein>
<gene>
    <name evidence="1" type="ORF">PXEA_LOCUS35375</name>
</gene>
<keyword evidence="2" id="KW-1185">Reference proteome</keyword>
<reference evidence="1" key="1">
    <citation type="submission" date="2018-11" db="EMBL/GenBank/DDBJ databases">
        <authorList>
            <consortium name="Pathogen Informatics"/>
        </authorList>
    </citation>
    <scope>NUCLEOTIDE SEQUENCE</scope>
</reference>
<name>A0A448XPR5_9PLAT</name>